<dbReference type="FunFam" id="3.30.160.60:FF:001465">
    <property type="entry name" value="Zinc finger protein 560"/>
    <property type="match status" value="1"/>
</dbReference>
<keyword evidence="5 11" id="KW-0862">Zinc</keyword>
<dbReference type="PROSITE" id="PS51915">
    <property type="entry name" value="ZAD"/>
    <property type="match status" value="1"/>
</dbReference>
<keyword evidence="3" id="KW-0677">Repeat</keyword>
<evidence type="ECO:0000313" key="16">
    <source>
        <dbReference type="Proteomes" id="UP000001070"/>
    </source>
</evidence>
<dbReference type="Gene3D" id="3.40.1800.20">
    <property type="match status" value="1"/>
</dbReference>
<dbReference type="OMA" id="AHACLKC"/>
<dbReference type="PhylomeDB" id="B4JGY7"/>
<dbReference type="OrthoDB" id="6077919at2759"/>
<dbReference type="GO" id="GO:0008270">
    <property type="term" value="F:zinc ion binding"/>
    <property type="evidence" value="ECO:0007669"/>
    <property type="project" value="UniProtKB-UniRule"/>
</dbReference>
<keyword evidence="16" id="KW-1185">Reference proteome</keyword>
<feature type="compositionally biased region" description="Low complexity" evidence="12">
    <location>
        <begin position="116"/>
        <end position="128"/>
    </location>
</feature>
<evidence type="ECO:0000256" key="4">
    <source>
        <dbReference type="ARBA" id="ARBA00022771"/>
    </source>
</evidence>
<dbReference type="FunCoup" id="B4JGY7">
    <property type="interactions" value="107"/>
</dbReference>
<keyword evidence="8" id="KW-0804">Transcription</keyword>
<evidence type="ECO:0000256" key="12">
    <source>
        <dbReference type="SAM" id="MobiDB-lite"/>
    </source>
</evidence>
<keyword evidence="2 11" id="KW-0479">Metal-binding</keyword>
<dbReference type="FunFam" id="3.30.160.60:FF:001498">
    <property type="entry name" value="Zinc finger protein 404"/>
    <property type="match status" value="1"/>
</dbReference>
<feature type="domain" description="C2H2-type" evidence="13">
    <location>
        <begin position="338"/>
        <end position="365"/>
    </location>
</feature>
<evidence type="ECO:0000256" key="6">
    <source>
        <dbReference type="ARBA" id="ARBA00023015"/>
    </source>
</evidence>
<organism evidence="16">
    <name type="scientific">Drosophila grimshawi</name>
    <name type="common">Hawaiian fruit fly</name>
    <name type="synonym">Idiomyia grimshawi</name>
    <dbReference type="NCBI Taxonomy" id="7222"/>
    <lineage>
        <taxon>Eukaryota</taxon>
        <taxon>Metazoa</taxon>
        <taxon>Ecdysozoa</taxon>
        <taxon>Arthropoda</taxon>
        <taxon>Hexapoda</taxon>
        <taxon>Insecta</taxon>
        <taxon>Pterygota</taxon>
        <taxon>Neoptera</taxon>
        <taxon>Endopterygota</taxon>
        <taxon>Diptera</taxon>
        <taxon>Brachycera</taxon>
        <taxon>Muscomorpha</taxon>
        <taxon>Ephydroidea</taxon>
        <taxon>Drosophilidae</taxon>
        <taxon>Drosophila</taxon>
        <taxon>Hawaiian Drosophila</taxon>
    </lineage>
</organism>
<feature type="domain" description="C2H2-type" evidence="13">
    <location>
        <begin position="366"/>
        <end position="393"/>
    </location>
</feature>
<evidence type="ECO:0000256" key="8">
    <source>
        <dbReference type="ARBA" id="ARBA00023163"/>
    </source>
</evidence>
<feature type="region of interest" description="Disordered" evidence="12">
    <location>
        <begin position="108"/>
        <end position="182"/>
    </location>
</feature>
<dbReference type="Proteomes" id="UP000001070">
    <property type="component" value="Unassembled WGS sequence"/>
</dbReference>
<feature type="domain" description="C2H2-type" evidence="13">
    <location>
        <begin position="394"/>
        <end position="421"/>
    </location>
</feature>
<dbReference type="GO" id="GO:0000122">
    <property type="term" value="P:negative regulation of transcription by RNA polymerase II"/>
    <property type="evidence" value="ECO:0007669"/>
    <property type="project" value="UniProtKB-ARBA"/>
</dbReference>
<feature type="domain" description="C2H2-type" evidence="13">
    <location>
        <begin position="282"/>
        <end position="309"/>
    </location>
</feature>
<accession>B4JGY7</accession>
<dbReference type="FunFam" id="3.30.160.60:FF:000176">
    <property type="entry name" value="zinc finger protein 70"/>
    <property type="match status" value="1"/>
</dbReference>
<evidence type="ECO:0000313" key="15">
    <source>
        <dbReference type="EMBL" id="EDV93765.1"/>
    </source>
</evidence>
<evidence type="ECO:0000256" key="1">
    <source>
        <dbReference type="ARBA" id="ARBA00004123"/>
    </source>
</evidence>
<dbReference type="SUPFAM" id="SSF57716">
    <property type="entry name" value="Glucocorticoid receptor-like (DNA-binding domain)"/>
    <property type="match status" value="1"/>
</dbReference>
<feature type="compositionally biased region" description="Basic and acidic residues" evidence="12">
    <location>
        <begin position="219"/>
        <end position="237"/>
    </location>
</feature>
<dbReference type="PANTHER" id="PTHR16515">
    <property type="entry name" value="PR DOMAIN ZINC FINGER PROTEIN"/>
    <property type="match status" value="1"/>
</dbReference>
<dbReference type="InParanoid" id="B4JGY7"/>
<dbReference type="InterPro" id="IPR012934">
    <property type="entry name" value="Znf_AD"/>
</dbReference>
<keyword evidence="9" id="KW-0539">Nucleus</keyword>
<dbReference type="InterPro" id="IPR050331">
    <property type="entry name" value="Zinc_finger"/>
</dbReference>
<reference evidence="15 16" key="1">
    <citation type="journal article" date="2007" name="Nature">
        <title>Evolution of genes and genomes on the Drosophila phylogeny.</title>
        <authorList>
            <consortium name="Drosophila 12 Genomes Consortium"/>
            <person name="Clark A.G."/>
            <person name="Eisen M.B."/>
            <person name="Smith D.R."/>
            <person name="Bergman C.M."/>
            <person name="Oliver B."/>
            <person name="Markow T.A."/>
            <person name="Kaufman T.C."/>
            <person name="Kellis M."/>
            <person name="Gelbart W."/>
            <person name="Iyer V.N."/>
            <person name="Pollard D.A."/>
            <person name="Sackton T.B."/>
            <person name="Larracuente A.M."/>
            <person name="Singh N.D."/>
            <person name="Abad J.P."/>
            <person name="Abt D.N."/>
            <person name="Adryan B."/>
            <person name="Aguade M."/>
            <person name="Akashi H."/>
            <person name="Anderson W.W."/>
            <person name="Aquadro C.F."/>
            <person name="Ardell D.H."/>
            <person name="Arguello R."/>
            <person name="Artieri C.G."/>
            <person name="Barbash D.A."/>
            <person name="Barker D."/>
            <person name="Barsanti P."/>
            <person name="Batterham P."/>
            <person name="Batzoglou S."/>
            <person name="Begun D."/>
            <person name="Bhutkar A."/>
            <person name="Blanco E."/>
            <person name="Bosak S.A."/>
            <person name="Bradley R.K."/>
            <person name="Brand A.D."/>
            <person name="Brent M.R."/>
            <person name="Brooks A.N."/>
            <person name="Brown R.H."/>
            <person name="Butlin R.K."/>
            <person name="Caggese C."/>
            <person name="Calvi B.R."/>
            <person name="Bernardo de Carvalho A."/>
            <person name="Caspi A."/>
            <person name="Castrezana S."/>
            <person name="Celniker S.E."/>
            <person name="Chang J.L."/>
            <person name="Chapple C."/>
            <person name="Chatterji S."/>
            <person name="Chinwalla A."/>
            <person name="Civetta A."/>
            <person name="Clifton S.W."/>
            <person name="Comeron J.M."/>
            <person name="Costello J.C."/>
            <person name="Coyne J.A."/>
            <person name="Daub J."/>
            <person name="David R.G."/>
            <person name="Delcher A.L."/>
            <person name="Delehaunty K."/>
            <person name="Do C.B."/>
            <person name="Ebling H."/>
            <person name="Edwards K."/>
            <person name="Eickbush T."/>
            <person name="Evans J.D."/>
            <person name="Filipski A."/>
            <person name="Findeiss S."/>
            <person name="Freyhult E."/>
            <person name="Fulton L."/>
            <person name="Fulton R."/>
            <person name="Garcia A.C."/>
            <person name="Gardiner A."/>
            <person name="Garfield D.A."/>
            <person name="Garvin B.E."/>
            <person name="Gibson G."/>
            <person name="Gilbert D."/>
            <person name="Gnerre S."/>
            <person name="Godfrey J."/>
            <person name="Good R."/>
            <person name="Gotea V."/>
            <person name="Gravely B."/>
            <person name="Greenberg A.J."/>
            <person name="Griffiths-Jones S."/>
            <person name="Gross S."/>
            <person name="Guigo R."/>
            <person name="Gustafson E.A."/>
            <person name="Haerty W."/>
            <person name="Hahn M.W."/>
            <person name="Halligan D.L."/>
            <person name="Halpern A.L."/>
            <person name="Halter G.M."/>
            <person name="Han M.V."/>
            <person name="Heger A."/>
            <person name="Hillier L."/>
            <person name="Hinrichs A.S."/>
            <person name="Holmes I."/>
            <person name="Hoskins R.A."/>
            <person name="Hubisz M.J."/>
            <person name="Hultmark D."/>
            <person name="Huntley M.A."/>
            <person name="Jaffe D.B."/>
            <person name="Jagadeeshan S."/>
            <person name="Jeck W.R."/>
            <person name="Johnson J."/>
            <person name="Jones C.D."/>
            <person name="Jordan W.C."/>
            <person name="Karpen G.H."/>
            <person name="Kataoka E."/>
            <person name="Keightley P.D."/>
            <person name="Kheradpour P."/>
            <person name="Kirkness E.F."/>
            <person name="Koerich L.B."/>
            <person name="Kristiansen K."/>
            <person name="Kudrna D."/>
            <person name="Kulathinal R.J."/>
            <person name="Kumar S."/>
            <person name="Kwok R."/>
            <person name="Lander E."/>
            <person name="Langley C.H."/>
            <person name="Lapoint R."/>
            <person name="Lazzaro B.P."/>
            <person name="Lee S.J."/>
            <person name="Levesque L."/>
            <person name="Li R."/>
            <person name="Lin C.F."/>
            <person name="Lin M.F."/>
            <person name="Lindblad-Toh K."/>
            <person name="Llopart A."/>
            <person name="Long M."/>
            <person name="Low L."/>
            <person name="Lozovsky E."/>
            <person name="Lu J."/>
            <person name="Luo M."/>
            <person name="Machado C.A."/>
            <person name="Makalowski W."/>
            <person name="Marzo M."/>
            <person name="Matsuda M."/>
            <person name="Matzkin L."/>
            <person name="McAllister B."/>
            <person name="McBride C.S."/>
            <person name="McKernan B."/>
            <person name="McKernan K."/>
            <person name="Mendez-Lago M."/>
            <person name="Minx P."/>
            <person name="Mollenhauer M.U."/>
            <person name="Montooth K."/>
            <person name="Mount S.M."/>
            <person name="Mu X."/>
            <person name="Myers E."/>
            <person name="Negre B."/>
            <person name="Newfeld S."/>
            <person name="Nielsen R."/>
            <person name="Noor M.A."/>
            <person name="O'Grady P."/>
            <person name="Pachter L."/>
            <person name="Papaceit M."/>
            <person name="Parisi M.J."/>
            <person name="Parisi M."/>
            <person name="Parts L."/>
            <person name="Pedersen J.S."/>
            <person name="Pesole G."/>
            <person name="Phillippy A.M."/>
            <person name="Ponting C.P."/>
            <person name="Pop M."/>
            <person name="Porcelli D."/>
            <person name="Powell J.R."/>
            <person name="Prohaska S."/>
            <person name="Pruitt K."/>
            <person name="Puig M."/>
            <person name="Quesneville H."/>
            <person name="Ram K.R."/>
            <person name="Rand D."/>
            <person name="Rasmussen M.D."/>
            <person name="Reed L.K."/>
            <person name="Reenan R."/>
            <person name="Reily A."/>
            <person name="Remington K.A."/>
            <person name="Rieger T.T."/>
            <person name="Ritchie M.G."/>
            <person name="Robin C."/>
            <person name="Rogers Y.H."/>
            <person name="Rohde C."/>
            <person name="Rozas J."/>
            <person name="Rubenfield M.J."/>
            <person name="Ruiz A."/>
            <person name="Russo S."/>
            <person name="Salzberg S.L."/>
            <person name="Sanchez-Gracia A."/>
            <person name="Saranga D.J."/>
            <person name="Sato H."/>
            <person name="Schaeffer S.W."/>
            <person name="Schatz M.C."/>
            <person name="Schlenke T."/>
            <person name="Schwartz R."/>
            <person name="Segarra C."/>
            <person name="Singh R.S."/>
            <person name="Sirot L."/>
            <person name="Sirota M."/>
            <person name="Sisneros N.B."/>
            <person name="Smith C.D."/>
            <person name="Smith T.F."/>
            <person name="Spieth J."/>
            <person name="Stage D.E."/>
            <person name="Stark A."/>
            <person name="Stephan W."/>
            <person name="Strausberg R.L."/>
            <person name="Strempel S."/>
            <person name="Sturgill D."/>
            <person name="Sutton G."/>
            <person name="Sutton G.G."/>
            <person name="Tao W."/>
            <person name="Teichmann S."/>
            <person name="Tobari Y.N."/>
            <person name="Tomimura Y."/>
            <person name="Tsolas J.M."/>
            <person name="Valente V.L."/>
            <person name="Venter E."/>
            <person name="Venter J.C."/>
            <person name="Vicario S."/>
            <person name="Vieira F.G."/>
            <person name="Vilella A.J."/>
            <person name="Villasante A."/>
            <person name="Walenz B."/>
            <person name="Wang J."/>
            <person name="Wasserman M."/>
            <person name="Watts T."/>
            <person name="Wilson D."/>
            <person name="Wilson R.K."/>
            <person name="Wing R.A."/>
            <person name="Wolfner M.F."/>
            <person name="Wong A."/>
            <person name="Wong G.K."/>
            <person name="Wu C.I."/>
            <person name="Wu G."/>
            <person name="Yamamoto D."/>
            <person name="Yang H.P."/>
            <person name="Yang S.P."/>
            <person name="Yorke J.A."/>
            <person name="Yoshida K."/>
            <person name="Zdobnov E."/>
            <person name="Zhang P."/>
            <person name="Zhang Y."/>
            <person name="Zimin A.V."/>
            <person name="Baldwin J."/>
            <person name="Abdouelleil A."/>
            <person name="Abdulkadir J."/>
            <person name="Abebe A."/>
            <person name="Abera B."/>
            <person name="Abreu J."/>
            <person name="Acer S.C."/>
            <person name="Aftuck L."/>
            <person name="Alexander A."/>
            <person name="An P."/>
            <person name="Anderson E."/>
            <person name="Anderson S."/>
            <person name="Arachi H."/>
            <person name="Azer M."/>
            <person name="Bachantsang P."/>
            <person name="Barry A."/>
            <person name="Bayul T."/>
            <person name="Berlin A."/>
            <person name="Bessette D."/>
            <person name="Bloom T."/>
            <person name="Blye J."/>
            <person name="Boguslavskiy L."/>
            <person name="Bonnet C."/>
            <person name="Boukhgalter B."/>
            <person name="Bourzgui I."/>
            <person name="Brown A."/>
            <person name="Cahill P."/>
            <person name="Channer S."/>
            <person name="Cheshatsang Y."/>
            <person name="Chuda L."/>
            <person name="Citroen M."/>
            <person name="Collymore A."/>
            <person name="Cooke P."/>
            <person name="Costello M."/>
            <person name="D'Aco K."/>
            <person name="Daza R."/>
            <person name="De Haan G."/>
            <person name="DeGray S."/>
            <person name="DeMaso C."/>
            <person name="Dhargay N."/>
            <person name="Dooley K."/>
            <person name="Dooley E."/>
            <person name="Doricent M."/>
            <person name="Dorje P."/>
            <person name="Dorjee K."/>
            <person name="Dupes A."/>
            <person name="Elong R."/>
            <person name="Falk J."/>
            <person name="Farina A."/>
            <person name="Faro S."/>
            <person name="Ferguson D."/>
            <person name="Fisher S."/>
            <person name="Foley C.D."/>
            <person name="Franke A."/>
            <person name="Friedrich D."/>
            <person name="Gadbois L."/>
            <person name="Gearin G."/>
            <person name="Gearin C.R."/>
            <person name="Giannoukos G."/>
            <person name="Goode T."/>
            <person name="Graham J."/>
            <person name="Grandbois E."/>
            <person name="Grewal S."/>
            <person name="Gyaltsen K."/>
            <person name="Hafez N."/>
            <person name="Hagos B."/>
            <person name="Hall J."/>
            <person name="Henson C."/>
            <person name="Hollinger A."/>
            <person name="Honan T."/>
            <person name="Huard M.D."/>
            <person name="Hughes L."/>
            <person name="Hurhula B."/>
            <person name="Husby M.E."/>
            <person name="Kamat A."/>
            <person name="Kanga B."/>
            <person name="Kashin S."/>
            <person name="Khazanovich D."/>
            <person name="Kisner P."/>
            <person name="Lance K."/>
            <person name="Lara M."/>
            <person name="Lee W."/>
            <person name="Lennon N."/>
            <person name="Letendre F."/>
            <person name="LeVine R."/>
            <person name="Lipovsky A."/>
            <person name="Liu X."/>
            <person name="Liu J."/>
            <person name="Liu S."/>
            <person name="Lokyitsang T."/>
            <person name="Lokyitsang Y."/>
            <person name="Lubonja R."/>
            <person name="Lui A."/>
            <person name="MacDonald P."/>
            <person name="Magnisalis V."/>
            <person name="Maru K."/>
            <person name="Matthews C."/>
            <person name="McCusker W."/>
            <person name="McDonough S."/>
            <person name="Mehta T."/>
            <person name="Meldrim J."/>
            <person name="Meneus L."/>
            <person name="Mihai O."/>
            <person name="Mihalev A."/>
            <person name="Mihova T."/>
            <person name="Mittelman R."/>
            <person name="Mlenga V."/>
            <person name="Montmayeur A."/>
            <person name="Mulrain L."/>
            <person name="Navidi A."/>
            <person name="Naylor J."/>
            <person name="Negash T."/>
            <person name="Nguyen T."/>
            <person name="Nguyen N."/>
            <person name="Nicol R."/>
            <person name="Norbu C."/>
            <person name="Norbu N."/>
            <person name="Novod N."/>
            <person name="O'Neill B."/>
            <person name="Osman S."/>
            <person name="Markiewicz E."/>
            <person name="Oyono O.L."/>
            <person name="Patti C."/>
            <person name="Phunkhang P."/>
            <person name="Pierre F."/>
            <person name="Priest M."/>
            <person name="Raghuraman S."/>
            <person name="Rege F."/>
            <person name="Reyes R."/>
            <person name="Rise C."/>
            <person name="Rogov P."/>
            <person name="Ross K."/>
            <person name="Ryan E."/>
            <person name="Settipalli S."/>
            <person name="Shea T."/>
            <person name="Sherpa N."/>
            <person name="Shi L."/>
            <person name="Shih D."/>
            <person name="Sparrow T."/>
            <person name="Spaulding J."/>
            <person name="Stalker J."/>
            <person name="Stange-Thomann N."/>
            <person name="Stavropoulos S."/>
            <person name="Stone C."/>
            <person name="Strader C."/>
            <person name="Tesfaye S."/>
            <person name="Thomson T."/>
            <person name="Thoulutsang Y."/>
            <person name="Thoulutsang D."/>
            <person name="Topham K."/>
            <person name="Topping I."/>
            <person name="Tsamla T."/>
            <person name="Vassiliev H."/>
            <person name="Vo A."/>
            <person name="Wangchuk T."/>
            <person name="Wangdi T."/>
            <person name="Weiand M."/>
            <person name="Wilkinson J."/>
            <person name="Wilson A."/>
            <person name="Yadav S."/>
            <person name="Young G."/>
            <person name="Yu Q."/>
            <person name="Zembek L."/>
            <person name="Zhong D."/>
            <person name="Zimmer A."/>
            <person name="Zwirko Z."/>
            <person name="Jaffe D.B."/>
            <person name="Alvarez P."/>
            <person name="Brockman W."/>
            <person name="Butler J."/>
            <person name="Chin C."/>
            <person name="Gnerre S."/>
            <person name="Grabherr M."/>
            <person name="Kleber M."/>
            <person name="Mauceli E."/>
            <person name="MacCallum I."/>
        </authorList>
    </citation>
    <scope>NUCLEOTIDE SEQUENCE [LARGE SCALE GENOMIC DNA]</scope>
    <source>
        <strain evidence="16">Tucson 15287-2541.00</strain>
    </source>
</reference>
<keyword evidence="4 10" id="KW-0863">Zinc-finger</keyword>
<dbReference type="PANTHER" id="PTHR16515:SF49">
    <property type="entry name" value="GASTRULA ZINC FINGER PROTEIN XLCGF49.1-LIKE-RELATED"/>
    <property type="match status" value="1"/>
</dbReference>
<dbReference type="SMART" id="SM00868">
    <property type="entry name" value="zf-AD"/>
    <property type="match status" value="1"/>
</dbReference>
<name>B4JGY7_DROGR</name>
<comment type="subcellular location">
    <subcellularLocation>
        <location evidence="1">Nucleus</location>
    </subcellularLocation>
</comment>
<feature type="region of interest" description="Disordered" evidence="12">
    <location>
        <begin position="200"/>
        <end position="255"/>
    </location>
</feature>
<protein>
    <submittedName>
        <fullName evidence="15">GH19509</fullName>
    </submittedName>
</protein>
<dbReference type="SUPFAM" id="SSF57667">
    <property type="entry name" value="beta-beta-alpha zinc fingers"/>
    <property type="match status" value="3"/>
</dbReference>
<feature type="domain" description="C2H2-type" evidence="13">
    <location>
        <begin position="310"/>
        <end position="337"/>
    </location>
</feature>
<evidence type="ECO:0000256" key="2">
    <source>
        <dbReference type="ARBA" id="ARBA00022723"/>
    </source>
</evidence>
<dbReference type="KEGG" id="dgr:6564229"/>
<evidence type="ECO:0000256" key="3">
    <source>
        <dbReference type="ARBA" id="ARBA00022737"/>
    </source>
</evidence>
<feature type="compositionally biased region" description="Polar residues" evidence="12">
    <location>
        <begin position="200"/>
        <end position="209"/>
    </location>
</feature>
<dbReference type="GO" id="GO:0005634">
    <property type="term" value="C:nucleus"/>
    <property type="evidence" value="ECO:0007669"/>
    <property type="project" value="UniProtKB-SubCell"/>
</dbReference>
<dbReference type="eggNOG" id="KOG1721">
    <property type="taxonomic scope" value="Eukaryota"/>
</dbReference>
<keyword evidence="7" id="KW-0238">DNA-binding</keyword>
<dbReference type="Pfam" id="PF07776">
    <property type="entry name" value="zf-AD"/>
    <property type="match status" value="1"/>
</dbReference>
<dbReference type="SMART" id="SM00355">
    <property type="entry name" value="ZnF_C2H2"/>
    <property type="match status" value="5"/>
</dbReference>
<gene>
    <name evidence="15" type="primary">Dgri\GH19509</name>
    <name evidence="15" type="ORF">Dgri_GH19509</name>
</gene>
<evidence type="ECO:0000259" key="13">
    <source>
        <dbReference type="PROSITE" id="PS50157"/>
    </source>
</evidence>
<dbReference type="AlphaFoldDB" id="B4JGY7"/>
<feature type="binding site" evidence="11">
    <location>
        <position position="13"/>
    </location>
    <ligand>
        <name>Zn(2+)</name>
        <dbReference type="ChEBI" id="CHEBI:29105"/>
    </ligand>
</feature>
<evidence type="ECO:0000256" key="9">
    <source>
        <dbReference type="ARBA" id="ARBA00023242"/>
    </source>
</evidence>
<evidence type="ECO:0000256" key="10">
    <source>
        <dbReference type="PROSITE-ProRule" id="PRU00042"/>
    </source>
</evidence>
<dbReference type="SMR" id="B4JGY7"/>
<dbReference type="EMBL" id="CH916369">
    <property type="protein sequence ID" value="EDV93765.1"/>
    <property type="molecule type" value="Genomic_DNA"/>
</dbReference>
<evidence type="ECO:0000256" key="11">
    <source>
        <dbReference type="PROSITE-ProRule" id="PRU01263"/>
    </source>
</evidence>
<feature type="domain" description="ZAD" evidence="14">
    <location>
        <begin position="8"/>
        <end position="80"/>
    </location>
</feature>
<evidence type="ECO:0000259" key="14">
    <source>
        <dbReference type="PROSITE" id="PS51915"/>
    </source>
</evidence>
<evidence type="ECO:0000256" key="7">
    <source>
        <dbReference type="ARBA" id="ARBA00023125"/>
    </source>
</evidence>
<evidence type="ECO:0000256" key="5">
    <source>
        <dbReference type="ARBA" id="ARBA00022833"/>
    </source>
</evidence>
<proteinExistence type="predicted"/>
<feature type="compositionally biased region" description="Low complexity" evidence="12">
    <location>
        <begin position="162"/>
        <end position="180"/>
    </location>
</feature>
<keyword evidence="6" id="KW-0805">Transcription regulation</keyword>
<dbReference type="PROSITE" id="PS50157">
    <property type="entry name" value="ZINC_FINGER_C2H2_2"/>
    <property type="match status" value="5"/>
</dbReference>
<dbReference type="Gene3D" id="3.30.160.60">
    <property type="entry name" value="Classic Zinc Finger"/>
    <property type="match status" value="5"/>
</dbReference>
<feature type="binding site" evidence="11">
    <location>
        <position position="10"/>
    </location>
    <ligand>
        <name>Zn(2+)</name>
        <dbReference type="ChEBI" id="CHEBI:29105"/>
    </ligand>
</feature>
<feature type="binding site" evidence="11">
    <location>
        <position position="56"/>
    </location>
    <ligand>
        <name>Zn(2+)</name>
        <dbReference type="ChEBI" id="CHEBI:29105"/>
    </ligand>
</feature>
<dbReference type="Pfam" id="PF00096">
    <property type="entry name" value="zf-C2H2"/>
    <property type="match status" value="4"/>
</dbReference>
<sequence length="437" mass="48954">MEICIKWSMCRTCTGGTSSQLQPLFKDSILAEQLLEYAGVLVKPDDGLPDQICVECVQHLQFVHTFLTGCKRVDVHLRGAVRRTMSLRKCFPSVPAVDANTENCDMESEIETQARKQSSQSNPNQSKKILNTHPGKNATEQEELVPEDIVIQEVESSEELDLLTTTTTQSSEKSSSATGADDSDDYVLVVSKCMLNLTQSEAVENNDSEYNAMDVGDPSGREDDHEHDDNDEDKNIEQDSNQVADADNEPATNDNEMEPAAAVAPLTIDLSAALELSNSVKHNCSMCGNSFGNQAQLKSHMRTHRNERSYECELCSKRFNAACNLTTHMRTHTGEKPYECTHCGRRFADRSTQRNHERSHTNERPYACETCGKTFSLSSTLKAHSLSHSKLKPHKCLTCNKDFRLPHHLKAHERTHVHRCEVDILIYNRDDGDYTSS</sequence>
<dbReference type="GO" id="GO:0003677">
    <property type="term" value="F:DNA binding"/>
    <property type="evidence" value="ECO:0007669"/>
    <property type="project" value="UniProtKB-KW"/>
</dbReference>
<feature type="binding site" evidence="11">
    <location>
        <position position="53"/>
    </location>
    <ligand>
        <name>Zn(2+)</name>
        <dbReference type="ChEBI" id="CHEBI:29105"/>
    </ligand>
</feature>
<dbReference type="PROSITE" id="PS00028">
    <property type="entry name" value="ZINC_FINGER_C2H2_1"/>
    <property type="match status" value="5"/>
</dbReference>
<dbReference type="InterPro" id="IPR013087">
    <property type="entry name" value="Znf_C2H2_type"/>
</dbReference>
<dbReference type="InterPro" id="IPR036236">
    <property type="entry name" value="Znf_C2H2_sf"/>
</dbReference>
<dbReference type="HOGENOM" id="CLU_002678_94_3_1"/>